<dbReference type="EMBL" id="DF237289">
    <property type="protein sequence ID" value="GAQ87236.1"/>
    <property type="molecule type" value="Genomic_DNA"/>
</dbReference>
<feature type="region of interest" description="Disordered" evidence="1">
    <location>
        <begin position="76"/>
        <end position="108"/>
    </location>
</feature>
<gene>
    <name evidence="3" type="ORF">KFL_003400090</name>
</gene>
<accession>A0A1Y1IER0</accession>
<keyword evidence="4" id="KW-1185">Reference proteome</keyword>
<feature type="transmembrane region" description="Helical" evidence="2">
    <location>
        <begin position="14"/>
        <end position="34"/>
    </location>
</feature>
<organism evidence="3 4">
    <name type="scientific">Klebsormidium nitens</name>
    <name type="common">Green alga</name>
    <name type="synonym">Ulothrix nitens</name>
    <dbReference type="NCBI Taxonomy" id="105231"/>
    <lineage>
        <taxon>Eukaryota</taxon>
        <taxon>Viridiplantae</taxon>
        <taxon>Streptophyta</taxon>
        <taxon>Klebsormidiophyceae</taxon>
        <taxon>Klebsormidiales</taxon>
        <taxon>Klebsormidiaceae</taxon>
        <taxon>Klebsormidium</taxon>
    </lineage>
</organism>
<dbReference type="AlphaFoldDB" id="A0A1Y1IER0"/>
<evidence type="ECO:0000313" key="3">
    <source>
        <dbReference type="EMBL" id="GAQ87236.1"/>
    </source>
</evidence>
<proteinExistence type="predicted"/>
<dbReference type="Proteomes" id="UP000054558">
    <property type="component" value="Unassembled WGS sequence"/>
</dbReference>
<evidence type="ECO:0000313" key="4">
    <source>
        <dbReference type="Proteomes" id="UP000054558"/>
    </source>
</evidence>
<reference evidence="3 4" key="1">
    <citation type="journal article" date="2014" name="Nat. Commun.">
        <title>Klebsormidium flaccidum genome reveals primary factors for plant terrestrial adaptation.</title>
        <authorList>
            <person name="Hori K."/>
            <person name="Maruyama F."/>
            <person name="Fujisawa T."/>
            <person name="Togashi T."/>
            <person name="Yamamoto N."/>
            <person name="Seo M."/>
            <person name="Sato S."/>
            <person name="Yamada T."/>
            <person name="Mori H."/>
            <person name="Tajima N."/>
            <person name="Moriyama T."/>
            <person name="Ikeuchi M."/>
            <person name="Watanabe M."/>
            <person name="Wada H."/>
            <person name="Kobayashi K."/>
            <person name="Saito M."/>
            <person name="Masuda T."/>
            <person name="Sasaki-Sekimoto Y."/>
            <person name="Mashiguchi K."/>
            <person name="Awai K."/>
            <person name="Shimojima M."/>
            <person name="Masuda S."/>
            <person name="Iwai M."/>
            <person name="Nobusawa T."/>
            <person name="Narise T."/>
            <person name="Kondo S."/>
            <person name="Saito H."/>
            <person name="Sato R."/>
            <person name="Murakawa M."/>
            <person name="Ihara Y."/>
            <person name="Oshima-Yamada Y."/>
            <person name="Ohtaka K."/>
            <person name="Satoh M."/>
            <person name="Sonobe K."/>
            <person name="Ishii M."/>
            <person name="Ohtani R."/>
            <person name="Kanamori-Sato M."/>
            <person name="Honoki R."/>
            <person name="Miyazaki D."/>
            <person name="Mochizuki H."/>
            <person name="Umetsu J."/>
            <person name="Higashi K."/>
            <person name="Shibata D."/>
            <person name="Kamiya Y."/>
            <person name="Sato N."/>
            <person name="Nakamura Y."/>
            <person name="Tabata S."/>
            <person name="Ida S."/>
            <person name="Kurokawa K."/>
            <person name="Ohta H."/>
        </authorList>
    </citation>
    <scope>NUCLEOTIDE SEQUENCE [LARGE SCALE GENOMIC DNA]</scope>
    <source>
        <strain evidence="3 4">NIES-2285</strain>
    </source>
</reference>
<protein>
    <submittedName>
        <fullName evidence="3">Uncharacterized protein</fullName>
    </submittedName>
</protein>
<evidence type="ECO:0000256" key="1">
    <source>
        <dbReference type="SAM" id="MobiDB-lite"/>
    </source>
</evidence>
<sequence>MATPWDVEKQGRCWAWVVYFLVGGAFLAGVGYLLTEELVVEAAVHEALKEEISPCTAPLVALVPSKVNARVSLAPSPPGCLPQGERVAAQRPGPGRDLEGGTPPSRGTARKLVIDMRAANGTSYEAIVVFTVVSHFTPAREDPLASPEEQVEAIRGLEMGTRHLYPRAGHKPWPEQAVRGAEDAEKDVRHCCPPSTLPEAAATIRFFQCARRSQTPVPKGVRYGERPPRTAVGPKLRAARVLARQAAAAERHVSLKTIGTGKSKPHR</sequence>
<keyword evidence="2" id="KW-0812">Transmembrane</keyword>
<keyword evidence="2" id="KW-1133">Transmembrane helix</keyword>
<evidence type="ECO:0000256" key="2">
    <source>
        <dbReference type="SAM" id="Phobius"/>
    </source>
</evidence>
<keyword evidence="2" id="KW-0472">Membrane</keyword>
<name>A0A1Y1IER0_KLENI</name>